<keyword evidence="3" id="KW-1185">Reference proteome</keyword>
<dbReference type="CDD" id="cd10033">
    <property type="entry name" value="UDG_like"/>
    <property type="match status" value="1"/>
</dbReference>
<dbReference type="PANTHER" id="PTHR42160:SF1">
    <property type="entry name" value="URACIL-DNA GLYCOSYLASE SUPERFAMILY PROTEIN"/>
    <property type="match status" value="1"/>
</dbReference>
<dbReference type="Gene3D" id="3.40.470.10">
    <property type="entry name" value="Uracil-DNA glycosylase-like domain"/>
    <property type="match status" value="1"/>
</dbReference>
<accession>A0A4R3KS62</accession>
<name>A0A4R3KS62_9SPHI</name>
<dbReference type="Proteomes" id="UP000295807">
    <property type="component" value="Unassembled WGS sequence"/>
</dbReference>
<gene>
    <name evidence="2" type="ORF">EDD80_10593</name>
</gene>
<dbReference type="AlphaFoldDB" id="A0A4R3KS62"/>
<evidence type="ECO:0000259" key="1">
    <source>
        <dbReference type="SMART" id="SM00986"/>
    </source>
</evidence>
<dbReference type="RefSeq" id="WP_132129077.1">
    <property type="nucleotide sequence ID" value="NZ_CP042432.1"/>
</dbReference>
<feature type="domain" description="Uracil-DNA glycosylase-like" evidence="1">
    <location>
        <begin position="25"/>
        <end position="182"/>
    </location>
</feature>
<proteinExistence type="predicted"/>
<reference evidence="2 3" key="1">
    <citation type="submission" date="2019-03" db="EMBL/GenBank/DDBJ databases">
        <title>Genomic Encyclopedia of Type Strains, Phase IV (KMG-IV): sequencing the most valuable type-strain genomes for metagenomic binning, comparative biology and taxonomic classification.</title>
        <authorList>
            <person name="Goeker M."/>
        </authorList>
    </citation>
    <scope>NUCLEOTIDE SEQUENCE [LARGE SCALE GENOMIC DNA]</scope>
    <source>
        <strain evidence="2 3">DSM 21100</strain>
    </source>
</reference>
<dbReference type="PANTHER" id="PTHR42160">
    <property type="entry name" value="URACIL-DNA GLYCOSYLASE SUPERFAMILY PROTEIN"/>
    <property type="match status" value="1"/>
</dbReference>
<sequence>MKNLLNEIKSCMVCRDHLPNAPRPVVQVSENSKILIIGQAPGRKVQKSGIPWDDPSGDQLRTWLGVNKDQFYNEQLFALVPMGFCYPGKGTSGDLPPRPECAPLWHERLLRSMPNVKLTILIGKYAQDYYLVASKGVSLTDRVKNFNRYLPGYLPLVHPSPRNKAWHKKNPWFAQEVIPLLQKTVKETLESAAVQS</sequence>
<dbReference type="SMART" id="SM00987">
    <property type="entry name" value="UreE_C"/>
    <property type="match status" value="1"/>
</dbReference>
<evidence type="ECO:0000313" key="2">
    <source>
        <dbReference type="EMBL" id="TCS87279.1"/>
    </source>
</evidence>
<dbReference type="SMART" id="SM00986">
    <property type="entry name" value="UDG"/>
    <property type="match status" value="1"/>
</dbReference>
<comment type="caution">
    <text evidence="2">The sequence shown here is derived from an EMBL/GenBank/DDBJ whole genome shotgun (WGS) entry which is preliminary data.</text>
</comment>
<organism evidence="2 3">
    <name type="scientific">Anseongella ginsenosidimutans</name>
    <dbReference type="NCBI Taxonomy" id="496056"/>
    <lineage>
        <taxon>Bacteria</taxon>
        <taxon>Pseudomonadati</taxon>
        <taxon>Bacteroidota</taxon>
        <taxon>Sphingobacteriia</taxon>
        <taxon>Sphingobacteriales</taxon>
        <taxon>Sphingobacteriaceae</taxon>
        <taxon>Anseongella</taxon>
    </lineage>
</organism>
<dbReference type="Pfam" id="PF03167">
    <property type="entry name" value="UDG"/>
    <property type="match status" value="1"/>
</dbReference>
<protein>
    <submittedName>
        <fullName evidence="2">Uracil-DNA glycosylase</fullName>
    </submittedName>
</protein>
<dbReference type="SUPFAM" id="SSF52141">
    <property type="entry name" value="Uracil-DNA glycosylase-like"/>
    <property type="match status" value="1"/>
</dbReference>
<dbReference type="OrthoDB" id="9789139at2"/>
<dbReference type="EMBL" id="SMAD01000005">
    <property type="protein sequence ID" value="TCS87279.1"/>
    <property type="molecule type" value="Genomic_DNA"/>
</dbReference>
<dbReference type="InterPro" id="IPR005122">
    <property type="entry name" value="Uracil-DNA_glycosylase-like"/>
</dbReference>
<dbReference type="InterPro" id="IPR047124">
    <property type="entry name" value="HI_0220.2"/>
</dbReference>
<evidence type="ECO:0000313" key="3">
    <source>
        <dbReference type="Proteomes" id="UP000295807"/>
    </source>
</evidence>
<dbReference type="InterPro" id="IPR036895">
    <property type="entry name" value="Uracil-DNA_glycosylase-like_sf"/>
</dbReference>